<evidence type="ECO:0000256" key="3">
    <source>
        <dbReference type="ARBA" id="ARBA00023288"/>
    </source>
</evidence>
<feature type="region of interest" description="Disordered" evidence="4">
    <location>
        <begin position="91"/>
        <end position="157"/>
    </location>
</feature>
<evidence type="ECO:0000256" key="4">
    <source>
        <dbReference type="SAM" id="MobiDB-lite"/>
    </source>
</evidence>
<feature type="compositionally biased region" description="Basic and acidic residues" evidence="4">
    <location>
        <begin position="99"/>
        <end position="118"/>
    </location>
</feature>
<reference evidence="5 6" key="1">
    <citation type="journal article" date="2007" name="Nature">
        <title>Genome of the marsupial Monodelphis domestica reveals innovation in non-coding sequences.</title>
        <authorList>
            <person name="Mikkelsen T.S."/>
            <person name="Wakefield M.J."/>
            <person name="Aken B."/>
            <person name="Amemiya C.T."/>
            <person name="Chang J.L."/>
            <person name="Duke S."/>
            <person name="Garber M."/>
            <person name="Gentles A.J."/>
            <person name="Goodstadt L."/>
            <person name="Heger A."/>
            <person name="Jurka J."/>
            <person name="Kamal M."/>
            <person name="Mauceli E."/>
            <person name="Searle S.M."/>
            <person name="Sharpe T."/>
            <person name="Baker M.L."/>
            <person name="Batzer M.A."/>
            <person name="Benos P.V."/>
            <person name="Belov K."/>
            <person name="Clamp M."/>
            <person name="Cook A."/>
            <person name="Cuff J."/>
            <person name="Das R."/>
            <person name="Davidow L."/>
            <person name="Deakin J.E."/>
            <person name="Fazzari M.J."/>
            <person name="Glass J.L."/>
            <person name="Grabherr M."/>
            <person name="Greally J.M."/>
            <person name="Gu W."/>
            <person name="Hore T.A."/>
            <person name="Huttley G.A."/>
            <person name="Kleber M."/>
            <person name="Jirtle R.L."/>
            <person name="Koina E."/>
            <person name="Lee J.T."/>
            <person name="Mahony S."/>
            <person name="Marra M.A."/>
            <person name="Miller R.D."/>
            <person name="Nicholls R.D."/>
            <person name="Oda M."/>
            <person name="Papenfuss A.T."/>
            <person name="Parra Z.E."/>
            <person name="Pollock D.D."/>
            <person name="Ray D.A."/>
            <person name="Schein J.E."/>
            <person name="Speed T.P."/>
            <person name="Thompson K."/>
            <person name="VandeBerg J.L."/>
            <person name="Wade C.M."/>
            <person name="Walker J.A."/>
            <person name="Waters P.D."/>
            <person name="Webber C."/>
            <person name="Weidman J.R."/>
            <person name="Xie X."/>
            <person name="Zody M.C."/>
            <person name="Baldwin J."/>
            <person name="Abdouelleil A."/>
            <person name="Abdulkadir J."/>
            <person name="Abebe A."/>
            <person name="Abera B."/>
            <person name="Abreu J."/>
            <person name="Acer S.C."/>
            <person name="Aftuck L."/>
            <person name="Alexander A."/>
            <person name="An P."/>
            <person name="Anderson E."/>
            <person name="Anderson S."/>
            <person name="Arachi H."/>
            <person name="Azer M."/>
            <person name="Bachantsang P."/>
            <person name="Barry A."/>
            <person name="Bayul T."/>
            <person name="Berlin A."/>
            <person name="Bessette D."/>
            <person name="Bloom T."/>
            <person name="Bloom T."/>
            <person name="Boguslavskiy L."/>
            <person name="Bonnet C."/>
            <person name="Boukhgalter B."/>
            <person name="Bourzgui I."/>
            <person name="Brown A."/>
            <person name="Cahill P."/>
            <person name="Channer S."/>
            <person name="Cheshatsang Y."/>
            <person name="Chuda L."/>
            <person name="Citroen M."/>
            <person name="Collymore A."/>
            <person name="Cooke P."/>
            <person name="Costello M."/>
            <person name="D'Aco K."/>
            <person name="Daza R."/>
            <person name="De Haan G."/>
            <person name="DeGray S."/>
            <person name="DeMaso C."/>
            <person name="Dhargay N."/>
            <person name="Dooley K."/>
            <person name="Dooley E."/>
            <person name="Doricent M."/>
            <person name="Dorje P."/>
            <person name="Dorjee K."/>
            <person name="Dupes A."/>
            <person name="Elong R."/>
            <person name="Falk J."/>
            <person name="Farina A."/>
            <person name="Faro S."/>
            <person name="Ferguson D."/>
            <person name="Fisher S."/>
            <person name="Foley C.D."/>
            <person name="Franke A."/>
            <person name="Friedrich D."/>
            <person name="Gadbois L."/>
            <person name="Gearin G."/>
            <person name="Gearin C.R."/>
            <person name="Giannoukos G."/>
            <person name="Goode T."/>
            <person name="Graham J."/>
            <person name="Grandbois E."/>
            <person name="Grewal S."/>
            <person name="Gyaltsen K."/>
            <person name="Hafez N."/>
            <person name="Hagos B."/>
            <person name="Hall J."/>
            <person name="Henson C."/>
            <person name="Hollinger A."/>
            <person name="Honan T."/>
            <person name="Huard M.D."/>
            <person name="Hughes L."/>
            <person name="Hurhula B."/>
            <person name="Husby M.E."/>
            <person name="Kamat A."/>
            <person name="Kanga B."/>
            <person name="Kashin S."/>
            <person name="Khazanovich D."/>
            <person name="Kisner P."/>
            <person name="Lance K."/>
            <person name="Lara M."/>
            <person name="Lee W."/>
            <person name="Lennon N."/>
            <person name="Letendre F."/>
            <person name="LeVine R."/>
            <person name="Lipovsky A."/>
            <person name="Liu X."/>
            <person name="Liu J."/>
            <person name="Liu S."/>
            <person name="Lokyitsang T."/>
            <person name="Lokyitsang Y."/>
            <person name="Lubonja R."/>
            <person name="Lui A."/>
            <person name="MacDonald P."/>
            <person name="Magnisalis V."/>
            <person name="Maru K."/>
            <person name="Matthews C."/>
            <person name="McCusker W."/>
            <person name="McDonough S."/>
            <person name="Mehta T."/>
            <person name="Meldrim J."/>
            <person name="Meneus L."/>
            <person name="Mihai O."/>
            <person name="Mihalev A."/>
            <person name="Mihova T."/>
            <person name="Mittelman R."/>
            <person name="Mlenga V."/>
            <person name="Montmayeur A."/>
            <person name="Mulrain L."/>
            <person name="Navidi A."/>
            <person name="Naylor J."/>
            <person name="Negash T."/>
            <person name="Nguyen T."/>
            <person name="Nguyen N."/>
            <person name="Nicol R."/>
            <person name="Norbu C."/>
            <person name="Norbu N."/>
            <person name="Novod N."/>
            <person name="O'Neill B."/>
            <person name="Osman S."/>
            <person name="Markiewicz E."/>
            <person name="Oyono O.L."/>
            <person name="Patti C."/>
            <person name="Phunkhang P."/>
            <person name="Pierre F."/>
            <person name="Priest M."/>
            <person name="Raghuraman S."/>
            <person name="Rege F."/>
            <person name="Reyes R."/>
            <person name="Rise C."/>
            <person name="Rogov P."/>
            <person name="Ross K."/>
            <person name="Ryan E."/>
            <person name="Settipalli S."/>
            <person name="Shea T."/>
            <person name="Sherpa N."/>
            <person name="Shi L."/>
            <person name="Shih D."/>
            <person name="Sparrow T."/>
            <person name="Spaulding J."/>
            <person name="Stalker J."/>
            <person name="Stange-Thomann N."/>
            <person name="Stavropoulos S."/>
            <person name="Stone C."/>
            <person name="Strader C."/>
            <person name="Tesfaye S."/>
            <person name="Thomson T."/>
            <person name="Thoulutsang Y."/>
            <person name="Thoulutsang D."/>
            <person name="Topham K."/>
            <person name="Topping I."/>
            <person name="Tsamla T."/>
            <person name="Vassiliev H."/>
            <person name="Vo A."/>
            <person name="Wangchuk T."/>
            <person name="Wangdi T."/>
            <person name="Weiand M."/>
            <person name="Wilkinson J."/>
            <person name="Wilson A."/>
            <person name="Yadav S."/>
            <person name="Young G."/>
            <person name="Yu Q."/>
            <person name="Zembek L."/>
            <person name="Zhong D."/>
            <person name="Zimmer A."/>
            <person name="Zwirko Z."/>
            <person name="Jaffe D.B."/>
            <person name="Alvarez P."/>
            <person name="Brockman W."/>
            <person name="Butler J."/>
            <person name="Chin C."/>
            <person name="Gnerre S."/>
            <person name="MacCallum I."/>
            <person name="Graves J.A."/>
            <person name="Ponting C.P."/>
            <person name="Breen M."/>
            <person name="Samollow P.B."/>
            <person name="Lander E.S."/>
            <person name="Lindblad-Toh K."/>
        </authorList>
    </citation>
    <scope>NUCLEOTIDE SEQUENCE [LARGE SCALE GENOMIC DNA]</scope>
</reference>
<organism evidence="5 6">
    <name type="scientific">Monodelphis domestica</name>
    <name type="common">Gray short-tailed opossum</name>
    <dbReference type="NCBI Taxonomy" id="13616"/>
    <lineage>
        <taxon>Eukaryota</taxon>
        <taxon>Metazoa</taxon>
        <taxon>Chordata</taxon>
        <taxon>Craniata</taxon>
        <taxon>Vertebrata</taxon>
        <taxon>Euteleostomi</taxon>
        <taxon>Mammalia</taxon>
        <taxon>Metatheria</taxon>
        <taxon>Didelphimorphia</taxon>
        <taxon>Didelphidae</taxon>
        <taxon>Monodelphis</taxon>
    </lineage>
</organism>
<dbReference type="Pfam" id="PF15811">
    <property type="entry name" value="SVIP"/>
    <property type="match status" value="1"/>
</dbReference>
<evidence type="ECO:0000256" key="1">
    <source>
        <dbReference type="ARBA" id="ARBA00022707"/>
    </source>
</evidence>
<dbReference type="Proteomes" id="UP000002280">
    <property type="component" value="Chromosome 5"/>
</dbReference>
<keyword evidence="1" id="KW-0519">Myristate</keyword>
<keyword evidence="6" id="KW-1185">Reference proteome</keyword>
<dbReference type="GeneTree" id="ENSGT00390000007067"/>
<keyword evidence="2" id="KW-0564">Palmitate</keyword>
<dbReference type="InterPro" id="IPR055366">
    <property type="entry name" value="SVIP_metazoa"/>
</dbReference>
<dbReference type="GO" id="GO:0005789">
    <property type="term" value="C:endoplasmic reticulum membrane"/>
    <property type="evidence" value="ECO:0000318"/>
    <property type="project" value="GO_Central"/>
</dbReference>
<dbReference type="GO" id="GO:1904240">
    <property type="term" value="P:negative regulation of VCP-NPL4-UFD1 AAA ATPase complex assembly"/>
    <property type="evidence" value="ECO:0000318"/>
    <property type="project" value="GO_Central"/>
</dbReference>
<dbReference type="InterPro" id="IPR031632">
    <property type="entry name" value="SVIP"/>
</dbReference>
<evidence type="ECO:0000313" key="5">
    <source>
        <dbReference type="Ensembl" id="ENSMODP00000038760.1"/>
    </source>
</evidence>
<dbReference type="eggNOG" id="ENOG502S5MU">
    <property type="taxonomic scope" value="Eukaryota"/>
</dbReference>
<keyword evidence="3" id="KW-0449">Lipoprotein</keyword>
<evidence type="ECO:0000313" key="6">
    <source>
        <dbReference type="Proteomes" id="UP000002280"/>
    </source>
</evidence>
<reference evidence="5" key="2">
    <citation type="submission" date="2025-08" db="UniProtKB">
        <authorList>
            <consortium name="Ensembl"/>
        </authorList>
    </citation>
    <scope>IDENTIFICATION</scope>
</reference>
<name>K7DZ09_MONDO</name>
<dbReference type="PANTHER" id="PTHR35269:SF1">
    <property type="entry name" value="SMALL VCP_P97-INTERACTING PROTEIN"/>
    <property type="match status" value="1"/>
</dbReference>
<evidence type="ECO:0008006" key="7">
    <source>
        <dbReference type="Google" id="ProtNLM"/>
    </source>
</evidence>
<reference evidence="5" key="3">
    <citation type="submission" date="2025-09" db="UniProtKB">
        <authorList>
            <consortium name="Ensembl"/>
        </authorList>
    </citation>
    <scope>IDENTIFICATION</scope>
</reference>
<dbReference type="STRING" id="13616.ENSMODP00000038760"/>
<dbReference type="InParanoid" id="K7DZ09"/>
<sequence length="157" mass="17089">SVSALKRRSFGILAPGFQFLPLAPFLHHRQAFGLAENSREGLGRGRVGVGGVAGARWTGRGHTGPSFLSRGRPGRVPHGVDMGLCLPCLGDRPPASPDLEERRLKLAEAAERRQRESSTRGILNAHSVEAKKRKKEQMEKQMSARSTSQGGLRWTVS</sequence>
<dbReference type="GO" id="GO:1904293">
    <property type="term" value="P:negative regulation of ERAD pathway"/>
    <property type="evidence" value="ECO:0000318"/>
    <property type="project" value="GO_Central"/>
</dbReference>
<evidence type="ECO:0000256" key="2">
    <source>
        <dbReference type="ARBA" id="ARBA00023139"/>
    </source>
</evidence>
<proteinExistence type="predicted"/>
<dbReference type="HOGENOM" id="CLU_1681946_0_0_1"/>
<dbReference type="PANTHER" id="PTHR35269">
    <property type="entry name" value="SMALL VCP/P97-INTERACTING PROTEIN"/>
    <property type="match status" value="1"/>
</dbReference>
<dbReference type="Ensembl" id="ENSMODT00000041868.2">
    <property type="protein sequence ID" value="ENSMODP00000038760.1"/>
    <property type="gene ID" value="ENSMODG00000027515.2"/>
</dbReference>
<dbReference type="GO" id="GO:1904153">
    <property type="term" value="P:negative regulation of retrograde protein transport, ER to cytosol"/>
    <property type="evidence" value="ECO:0000318"/>
    <property type="project" value="GO_Central"/>
</dbReference>
<protein>
    <recommendedName>
        <fullName evidence="7">Small VCP interacting protein</fullName>
    </recommendedName>
</protein>
<dbReference type="Bgee" id="ENSMODG00000027515">
    <property type="expression patterns" value="Expressed in spermatid and 20 other cell types or tissues"/>
</dbReference>
<dbReference type="AlphaFoldDB" id="K7DZ09"/>
<feature type="compositionally biased region" description="Polar residues" evidence="4">
    <location>
        <begin position="143"/>
        <end position="157"/>
    </location>
</feature>
<accession>K7DZ09</accession>
<dbReference type="GO" id="GO:0010508">
    <property type="term" value="P:positive regulation of autophagy"/>
    <property type="evidence" value="ECO:0000318"/>
    <property type="project" value="GO_Central"/>
</dbReference>